<feature type="compositionally biased region" description="Polar residues" evidence="9">
    <location>
        <begin position="16"/>
        <end position="28"/>
    </location>
</feature>
<dbReference type="GO" id="GO:0003723">
    <property type="term" value="F:RNA binding"/>
    <property type="evidence" value="ECO:0007669"/>
    <property type="project" value="UniProtKB-UniRule"/>
</dbReference>
<dbReference type="InterPro" id="IPR000629">
    <property type="entry name" value="RNA-helicase_DEAD-box_CS"/>
</dbReference>
<proteinExistence type="inferred from homology"/>
<evidence type="ECO:0000256" key="5">
    <source>
        <dbReference type="ARBA" id="ARBA00022840"/>
    </source>
</evidence>
<dbReference type="SUPFAM" id="SSF52540">
    <property type="entry name" value="P-loop containing nucleoside triphosphate hydrolases"/>
    <property type="match status" value="1"/>
</dbReference>
<dbReference type="SMART" id="SM00322">
    <property type="entry name" value="KH"/>
    <property type="match status" value="1"/>
</dbReference>
<dbReference type="AlphaFoldDB" id="A0A6G3ME19"/>
<dbReference type="Pfam" id="PF00270">
    <property type="entry name" value="DEAD"/>
    <property type="match status" value="1"/>
</dbReference>
<dbReference type="GO" id="GO:0005524">
    <property type="term" value="F:ATP binding"/>
    <property type="evidence" value="ECO:0007669"/>
    <property type="project" value="UniProtKB-KW"/>
</dbReference>
<dbReference type="Gene3D" id="3.30.1370.10">
    <property type="entry name" value="K Homology domain, type 1"/>
    <property type="match status" value="1"/>
</dbReference>
<evidence type="ECO:0000256" key="1">
    <source>
        <dbReference type="ARBA" id="ARBA00012552"/>
    </source>
</evidence>
<evidence type="ECO:0000259" key="10">
    <source>
        <dbReference type="PROSITE" id="PS51192"/>
    </source>
</evidence>
<dbReference type="GO" id="GO:0016787">
    <property type="term" value="F:hydrolase activity"/>
    <property type="evidence" value="ECO:0007669"/>
    <property type="project" value="UniProtKB-KW"/>
</dbReference>
<feature type="domain" description="Helicase ATP-binding" evidence="10">
    <location>
        <begin position="253"/>
        <end position="428"/>
    </location>
</feature>
<keyword evidence="5 8" id="KW-0067">ATP-binding</keyword>
<name>A0A6G3ME19_HENSL</name>
<dbReference type="PANTHER" id="PTHR47958">
    <property type="entry name" value="ATP-DEPENDENT RNA HELICASE DBP3"/>
    <property type="match status" value="1"/>
</dbReference>
<feature type="region of interest" description="Disordered" evidence="9">
    <location>
        <begin position="1"/>
        <end position="55"/>
    </location>
</feature>
<dbReference type="EMBL" id="GHBP01000255">
    <property type="protein sequence ID" value="NDJ92223.1"/>
    <property type="molecule type" value="Transcribed_RNA"/>
</dbReference>
<dbReference type="PROSITE" id="PS00039">
    <property type="entry name" value="DEAD_ATP_HELICASE"/>
    <property type="match status" value="1"/>
</dbReference>
<dbReference type="InterPro" id="IPR004088">
    <property type="entry name" value="KH_dom_type_1"/>
</dbReference>
<evidence type="ECO:0000313" key="11">
    <source>
        <dbReference type="EMBL" id="NDJ92223.1"/>
    </source>
</evidence>
<protein>
    <recommendedName>
        <fullName evidence="1">RNA helicase</fullName>
        <ecNumber evidence="1">3.6.4.13</ecNumber>
    </recommendedName>
</protein>
<organism evidence="11">
    <name type="scientific">Henneguya salminicola</name>
    <name type="common">Myxosporean</name>
    <dbReference type="NCBI Taxonomy" id="69463"/>
    <lineage>
        <taxon>Eukaryota</taxon>
        <taxon>Metazoa</taxon>
        <taxon>Cnidaria</taxon>
        <taxon>Myxozoa</taxon>
        <taxon>Myxosporea</taxon>
        <taxon>Bivalvulida</taxon>
        <taxon>Platysporina</taxon>
        <taxon>Myxobolidae</taxon>
        <taxon>Henneguya</taxon>
    </lineage>
</organism>
<dbReference type="InterPro" id="IPR004087">
    <property type="entry name" value="KH_dom"/>
</dbReference>
<dbReference type="Gene3D" id="3.40.50.300">
    <property type="entry name" value="P-loop containing nucleotide triphosphate hydrolases"/>
    <property type="match status" value="2"/>
</dbReference>
<accession>A0A6G3ME19</accession>
<dbReference type="Pfam" id="PF00013">
    <property type="entry name" value="KH_1"/>
    <property type="match status" value="1"/>
</dbReference>
<evidence type="ECO:0000256" key="2">
    <source>
        <dbReference type="ARBA" id="ARBA00022741"/>
    </source>
</evidence>
<dbReference type="FunFam" id="3.40.50.300:FF:000079">
    <property type="entry name" value="probable ATP-dependent RNA helicase DDX17"/>
    <property type="match status" value="1"/>
</dbReference>
<keyword evidence="3 8" id="KW-0378">Hydrolase</keyword>
<feature type="compositionally biased region" description="Acidic residues" evidence="9">
    <location>
        <begin position="1"/>
        <end position="10"/>
    </location>
</feature>
<evidence type="ECO:0000256" key="9">
    <source>
        <dbReference type="SAM" id="MobiDB-lite"/>
    </source>
</evidence>
<evidence type="ECO:0000256" key="8">
    <source>
        <dbReference type="RuleBase" id="RU000492"/>
    </source>
</evidence>
<sequence>MVESDWDEEGDCHVTRPQSLNQPNFKQYNNDRHSPKKRQFTERTEYPRRDKISQDSDQITKTIDIDSSYVGRIIGKGGSRINELKFQTNTHISVIDRISENGLSSIVIKGEAKGIEEAVLRIKELTTEKQSYDRPQQFNRSSRNTNIKGTIDWNALHKNTEIRNQERFGNLVEIVKIFYHEPKHINNLTDEEVQKIREDKHKISVKDLSDQEQRNIPRPILSFEDIFEKYAEIMSSVTVAGFKEPSPIQCQAWPIIMSGYDLIGIAQTGTGKTLAFLLPALIHIDSQPTPRKERQGPTCLILSPTRELAQQIHQEVGKFNYKQIRSVCIYGGGSRREQINTVERGVEIVIATPGRLNDLISNNIISLTSVTYLVLDEADRMLDLGFEPEIRKVLLDIRPDRQTIMTSATWPPGVTRLIRSYMTYPMQINVGSLNLTACKNVTQKIEFIEYDDKLDRIKRFIDDMPNDCKVLIFVARKITADHLTSDLVLCNSCDGAIQCIHGNRFFNFIV</sequence>
<comment type="catalytic activity">
    <reaction evidence="6">
        <text>ATP + H2O = ADP + phosphate + H(+)</text>
        <dbReference type="Rhea" id="RHEA:13065"/>
        <dbReference type="ChEBI" id="CHEBI:15377"/>
        <dbReference type="ChEBI" id="CHEBI:15378"/>
        <dbReference type="ChEBI" id="CHEBI:30616"/>
        <dbReference type="ChEBI" id="CHEBI:43474"/>
        <dbReference type="ChEBI" id="CHEBI:456216"/>
        <dbReference type="EC" id="3.6.4.13"/>
    </reaction>
</comment>
<dbReference type="InterPro" id="IPR011545">
    <property type="entry name" value="DEAD/DEAH_box_helicase_dom"/>
</dbReference>
<keyword evidence="4 8" id="KW-0347">Helicase</keyword>
<dbReference type="InterPro" id="IPR014001">
    <property type="entry name" value="Helicase_ATP-bd"/>
</dbReference>
<evidence type="ECO:0000256" key="7">
    <source>
        <dbReference type="PROSITE-ProRule" id="PRU00117"/>
    </source>
</evidence>
<feature type="compositionally biased region" description="Basic and acidic residues" evidence="9">
    <location>
        <begin position="29"/>
        <end position="54"/>
    </location>
</feature>
<dbReference type="InterPro" id="IPR036612">
    <property type="entry name" value="KH_dom_type_1_sf"/>
</dbReference>
<dbReference type="InterPro" id="IPR027417">
    <property type="entry name" value="P-loop_NTPase"/>
</dbReference>
<dbReference type="EC" id="3.6.4.13" evidence="1"/>
<dbReference type="PROSITE" id="PS51192">
    <property type="entry name" value="HELICASE_ATP_BIND_1"/>
    <property type="match status" value="1"/>
</dbReference>
<keyword evidence="7" id="KW-0694">RNA-binding</keyword>
<keyword evidence="2 8" id="KW-0547">Nucleotide-binding</keyword>
<evidence type="ECO:0000256" key="6">
    <source>
        <dbReference type="ARBA" id="ARBA00047984"/>
    </source>
</evidence>
<dbReference type="PROSITE" id="PS50084">
    <property type="entry name" value="KH_TYPE_1"/>
    <property type="match status" value="1"/>
</dbReference>
<evidence type="ECO:0000256" key="4">
    <source>
        <dbReference type="ARBA" id="ARBA00022806"/>
    </source>
</evidence>
<evidence type="ECO:0000256" key="3">
    <source>
        <dbReference type="ARBA" id="ARBA00022801"/>
    </source>
</evidence>
<dbReference type="SMART" id="SM00487">
    <property type="entry name" value="DEXDc"/>
    <property type="match status" value="1"/>
</dbReference>
<dbReference type="SUPFAM" id="SSF54791">
    <property type="entry name" value="Eukaryotic type KH-domain (KH-domain type I)"/>
    <property type="match status" value="1"/>
</dbReference>
<dbReference type="GO" id="GO:0003724">
    <property type="term" value="F:RNA helicase activity"/>
    <property type="evidence" value="ECO:0007669"/>
    <property type="project" value="UniProtKB-EC"/>
</dbReference>
<reference evidence="11" key="1">
    <citation type="submission" date="2018-11" db="EMBL/GenBank/DDBJ databases">
        <title>Henneguya salminicola genome and transcriptome.</title>
        <authorList>
            <person name="Yahalomi D."/>
            <person name="Atkinson S.D."/>
            <person name="Neuhof M."/>
            <person name="Chang E.S."/>
            <person name="Philippe H."/>
            <person name="Cartwright P."/>
            <person name="Bartholomew J.L."/>
            <person name="Huchon D."/>
        </authorList>
    </citation>
    <scope>NUCLEOTIDE SEQUENCE</scope>
    <source>
        <strain evidence="11">Hz1</strain>
        <tissue evidence="11">Whole</tissue>
    </source>
</reference>
<comment type="similarity">
    <text evidence="8">Belongs to the DEAD box helicase family.</text>
</comment>